<dbReference type="Proteomes" id="UP000015346">
    <property type="component" value="Unassembled WGS sequence"/>
</dbReference>
<sequence>MGGTSRRPRPSISARSASQVSSPGRSQGSRGPLMPRPGAPEALASEPILRGRAHAASPGDQAVEPRLPFADRKFDNRGQIGPQGHQPRRQTLGRLHDRGPHLPVVDLLGETFLGQPEPQHRLVPGAGMDARQMGKIRRIGGHDPEEARARAAVLQTVKQAPGALGQHPQIDHLGQDFLAIGQRGAGQTLRPEGEGDLADLSAVSPADRTRSCPPAWSSRLRAIDLAKSS</sequence>
<feature type="region of interest" description="Disordered" evidence="1">
    <location>
        <begin position="1"/>
        <end position="101"/>
    </location>
</feature>
<name>S9SDQ2_9RHOB</name>
<protein>
    <submittedName>
        <fullName evidence="2">Uncharacterized protein</fullName>
    </submittedName>
</protein>
<keyword evidence="3" id="KW-1185">Reference proteome</keyword>
<reference evidence="2 3" key="1">
    <citation type="journal article" date="2013" name="Stand. Genomic Sci.">
        <title>Genome sequence of the reddish-pigmented Rubellimicrobium thermophilum type strain (DSM 16684(T)), a member of the Roseobacter clade.</title>
        <authorList>
            <person name="Fiebig A."/>
            <person name="Riedel T."/>
            <person name="Gronow S."/>
            <person name="Petersen J."/>
            <person name="Klenk H.P."/>
            <person name="Goker M."/>
        </authorList>
    </citation>
    <scope>NUCLEOTIDE SEQUENCE [LARGE SCALE GENOMIC DNA]</scope>
    <source>
        <strain evidence="2 3">DSM 16684</strain>
    </source>
</reference>
<dbReference type="EMBL" id="AOLV01000026">
    <property type="protein sequence ID" value="EPX84379.1"/>
    <property type="molecule type" value="Genomic_DNA"/>
</dbReference>
<proteinExistence type="predicted"/>
<accession>S9SDQ2</accession>
<comment type="caution">
    <text evidence="2">The sequence shown here is derived from an EMBL/GenBank/DDBJ whole genome shotgun (WGS) entry which is preliminary data.</text>
</comment>
<organism evidence="2 3">
    <name type="scientific">Rubellimicrobium thermophilum DSM 16684</name>
    <dbReference type="NCBI Taxonomy" id="1123069"/>
    <lineage>
        <taxon>Bacteria</taxon>
        <taxon>Pseudomonadati</taxon>
        <taxon>Pseudomonadota</taxon>
        <taxon>Alphaproteobacteria</taxon>
        <taxon>Rhodobacterales</taxon>
        <taxon>Roseobacteraceae</taxon>
        <taxon>Rubellimicrobium</taxon>
    </lineage>
</organism>
<evidence type="ECO:0000313" key="2">
    <source>
        <dbReference type="EMBL" id="EPX84379.1"/>
    </source>
</evidence>
<dbReference type="AlphaFoldDB" id="S9SDQ2"/>
<gene>
    <name evidence="2" type="ORF">ruthe_02285</name>
</gene>
<evidence type="ECO:0000313" key="3">
    <source>
        <dbReference type="Proteomes" id="UP000015346"/>
    </source>
</evidence>
<feature type="compositionally biased region" description="Low complexity" evidence="1">
    <location>
        <begin position="10"/>
        <end position="32"/>
    </location>
</feature>
<evidence type="ECO:0000256" key="1">
    <source>
        <dbReference type="SAM" id="MobiDB-lite"/>
    </source>
</evidence>
<dbReference type="HOGENOM" id="CLU_1209082_0_0_5"/>